<keyword evidence="4" id="KW-1015">Disulfide bond</keyword>
<evidence type="ECO:0000256" key="1">
    <source>
        <dbReference type="ARBA" id="ARBA00004637"/>
    </source>
</evidence>
<dbReference type="GeneTree" id="ENSGT01150000287158"/>
<keyword evidence="6" id="KW-1185">Reference proteome</keyword>
<dbReference type="AlphaFoldDB" id="A0A5F9C226"/>
<reference evidence="5" key="3">
    <citation type="submission" date="2025-09" db="UniProtKB">
        <authorList>
            <consortium name="Ensembl"/>
        </authorList>
    </citation>
    <scope>IDENTIFICATION</scope>
    <source>
        <strain evidence="5">Thorbecke</strain>
    </source>
</reference>
<organism evidence="5 6">
    <name type="scientific">Oryctolagus cuniculus</name>
    <name type="common">Rabbit</name>
    <dbReference type="NCBI Taxonomy" id="9986"/>
    <lineage>
        <taxon>Eukaryota</taxon>
        <taxon>Metazoa</taxon>
        <taxon>Chordata</taxon>
        <taxon>Craniata</taxon>
        <taxon>Vertebrata</taxon>
        <taxon>Euteleostomi</taxon>
        <taxon>Mammalia</taxon>
        <taxon>Eutheria</taxon>
        <taxon>Euarchontoglires</taxon>
        <taxon>Glires</taxon>
        <taxon>Lagomorpha</taxon>
        <taxon>Leporidae</taxon>
        <taxon>Oryctolagus</taxon>
    </lineage>
</organism>
<comment type="subcellular location">
    <subcellularLocation>
        <location evidence="1">Mitochondrion inner membrane</location>
        <topology evidence="1">Peripheral membrane protein</topology>
    </subcellularLocation>
</comment>
<sequence length="61" mass="7181">MNWHTNGLPASQIKQFKEFLRTYNKLRETWFLDVVKDFTIREVRPEEITSLAAKAGILNQS</sequence>
<reference evidence="5" key="2">
    <citation type="submission" date="2025-08" db="UniProtKB">
        <authorList>
            <consortium name="Ensembl"/>
        </authorList>
    </citation>
    <scope>IDENTIFICATION</scope>
    <source>
        <strain evidence="5">Thorbecke</strain>
    </source>
</reference>
<keyword evidence="3" id="KW-0811">Translocation</keyword>
<protein>
    <submittedName>
        <fullName evidence="5">Uncharacterized protein</fullName>
    </submittedName>
</protein>
<dbReference type="GO" id="GO:0005743">
    <property type="term" value="C:mitochondrial inner membrane"/>
    <property type="evidence" value="ECO:0007669"/>
    <property type="project" value="UniProtKB-SubCell"/>
</dbReference>
<name>A0A5F9C226_RABIT</name>
<keyword evidence="2" id="KW-0813">Transport</keyword>
<dbReference type="InterPro" id="IPR035427">
    <property type="entry name" value="Tim10-like_dom_sf"/>
</dbReference>
<dbReference type="Gene3D" id="1.10.287.810">
    <property type="entry name" value="Mitochondrial import inner membrane translocase subunit tim13 like domains"/>
    <property type="match status" value="1"/>
</dbReference>
<evidence type="ECO:0000256" key="3">
    <source>
        <dbReference type="ARBA" id="ARBA00023010"/>
    </source>
</evidence>
<dbReference type="PANTHER" id="PTHR13172">
    <property type="entry name" value="MITOCHONDRIAL IMPORT INNER MEMBRANE TRANSLOCASE SUBUNIT TIM9B"/>
    <property type="match status" value="1"/>
</dbReference>
<evidence type="ECO:0000256" key="2">
    <source>
        <dbReference type="ARBA" id="ARBA00022927"/>
    </source>
</evidence>
<evidence type="ECO:0000256" key="4">
    <source>
        <dbReference type="ARBA" id="ARBA00023157"/>
    </source>
</evidence>
<dbReference type="InterPro" id="IPR050673">
    <property type="entry name" value="Mito_inner_translocase_sub"/>
</dbReference>
<dbReference type="STRING" id="9986.ENSOCUP00000027662"/>
<dbReference type="InParanoid" id="A0A5F9C226"/>
<dbReference type="Proteomes" id="UP000001811">
    <property type="component" value="Chromosome X"/>
</dbReference>
<reference evidence="5 6" key="1">
    <citation type="journal article" date="2011" name="Nature">
        <title>A high-resolution map of human evolutionary constraint using 29 mammals.</title>
        <authorList>
            <person name="Lindblad-Toh K."/>
            <person name="Garber M."/>
            <person name="Zuk O."/>
            <person name="Lin M.F."/>
            <person name="Parker B.J."/>
            <person name="Washietl S."/>
            <person name="Kheradpour P."/>
            <person name="Ernst J."/>
            <person name="Jordan G."/>
            <person name="Mauceli E."/>
            <person name="Ward L.D."/>
            <person name="Lowe C.B."/>
            <person name="Holloway A.K."/>
            <person name="Clamp M."/>
            <person name="Gnerre S."/>
            <person name="Alfoldi J."/>
            <person name="Beal K."/>
            <person name="Chang J."/>
            <person name="Clawson H."/>
            <person name="Cuff J."/>
            <person name="Di Palma F."/>
            <person name="Fitzgerald S."/>
            <person name="Flicek P."/>
            <person name="Guttman M."/>
            <person name="Hubisz M.J."/>
            <person name="Jaffe D.B."/>
            <person name="Jungreis I."/>
            <person name="Kent W.J."/>
            <person name="Kostka D."/>
            <person name="Lara M."/>
            <person name="Martins A.L."/>
            <person name="Massingham T."/>
            <person name="Moltke I."/>
            <person name="Raney B.J."/>
            <person name="Rasmussen M.D."/>
            <person name="Robinson J."/>
            <person name="Stark A."/>
            <person name="Vilella A.J."/>
            <person name="Wen J."/>
            <person name="Xie X."/>
            <person name="Zody M.C."/>
            <person name="Baldwin J."/>
            <person name="Bloom T."/>
            <person name="Chin C.W."/>
            <person name="Heiman D."/>
            <person name="Nicol R."/>
            <person name="Nusbaum C."/>
            <person name="Young S."/>
            <person name="Wilkinson J."/>
            <person name="Worley K.C."/>
            <person name="Kovar C.L."/>
            <person name="Muzny D.M."/>
            <person name="Gibbs R.A."/>
            <person name="Cree A."/>
            <person name="Dihn H.H."/>
            <person name="Fowler G."/>
            <person name="Jhangiani S."/>
            <person name="Joshi V."/>
            <person name="Lee S."/>
            <person name="Lewis L.R."/>
            <person name="Nazareth L.V."/>
            <person name="Okwuonu G."/>
            <person name="Santibanez J."/>
            <person name="Warren W.C."/>
            <person name="Mardis E.R."/>
            <person name="Weinstock G.M."/>
            <person name="Wilson R.K."/>
            <person name="Delehaunty K."/>
            <person name="Dooling D."/>
            <person name="Fronik C."/>
            <person name="Fulton L."/>
            <person name="Fulton B."/>
            <person name="Graves T."/>
            <person name="Minx P."/>
            <person name="Sodergren E."/>
            <person name="Birney E."/>
            <person name="Margulies E.H."/>
            <person name="Herrero J."/>
            <person name="Green E.D."/>
            <person name="Haussler D."/>
            <person name="Siepel A."/>
            <person name="Goldman N."/>
            <person name="Pollard K.S."/>
            <person name="Pedersen J.S."/>
            <person name="Lander E.S."/>
            <person name="Kellis M."/>
        </authorList>
    </citation>
    <scope>NUCLEOTIDE SEQUENCE [LARGE SCALE GENOMIC DNA]</scope>
    <source>
        <strain evidence="5 6">Thorbecke inbred</strain>
    </source>
</reference>
<dbReference type="EMBL" id="AAGW02057351">
    <property type="status" value="NOT_ANNOTATED_CDS"/>
    <property type="molecule type" value="Genomic_DNA"/>
</dbReference>
<dbReference type="GO" id="GO:0015031">
    <property type="term" value="P:protein transport"/>
    <property type="evidence" value="ECO:0007669"/>
    <property type="project" value="UniProtKB-KW"/>
</dbReference>
<evidence type="ECO:0000313" key="5">
    <source>
        <dbReference type="Ensembl" id="ENSOCUP00000027662.1"/>
    </source>
</evidence>
<dbReference type="Ensembl" id="ENSOCUT00000037413.1">
    <property type="protein sequence ID" value="ENSOCUP00000027662.1"/>
    <property type="gene ID" value="ENSOCUG00000039136.1"/>
</dbReference>
<accession>A0A5F9C226</accession>
<dbReference type="SMR" id="A0A5F9C226"/>
<keyword evidence="2" id="KW-0653">Protein transport</keyword>
<evidence type="ECO:0000313" key="6">
    <source>
        <dbReference type="Proteomes" id="UP000001811"/>
    </source>
</evidence>
<proteinExistence type="predicted"/>